<dbReference type="KEGG" id="dea:FPZ08_12295"/>
<dbReference type="InterPro" id="IPR001920">
    <property type="entry name" value="Asp/Glu_race"/>
</dbReference>
<comment type="similarity">
    <text evidence="1">Belongs to the aspartate/glutamate racemases family.</text>
</comment>
<dbReference type="Pfam" id="PF01177">
    <property type="entry name" value="Asp_Glu_race"/>
    <property type="match status" value="1"/>
</dbReference>
<dbReference type="PANTHER" id="PTHR21198">
    <property type="entry name" value="GLUTAMATE RACEMASE"/>
    <property type="match status" value="1"/>
</dbReference>
<evidence type="ECO:0000256" key="1">
    <source>
        <dbReference type="ARBA" id="ARBA00007847"/>
    </source>
</evidence>
<evidence type="ECO:0000313" key="3">
    <source>
        <dbReference type="EMBL" id="QDZ11475.1"/>
    </source>
</evidence>
<reference evidence="3 4" key="1">
    <citation type="submission" date="2019-07" db="EMBL/GenBank/DDBJ databases">
        <title>Full genome sequence of Devosia sp. Gsoil 520.</title>
        <authorList>
            <person name="Im W.-T."/>
        </authorList>
    </citation>
    <scope>NUCLEOTIDE SEQUENCE [LARGE SCALE GENOMIC DNA]</scope>
    <source>
        <strain evidence="3 4">Gsoil 520</strain>
    </source>
</reference>
<protein>
    <submittedName>
        <fullName evidence="3">Aspartate/glutamate racemase family protein</fullName>
    </submittedName>
</protein>
<dbReference type="EMBL" id="CP042304">
    <property type="protein sequence ID" value="QDZ11475.1"/>
    <property type="molecule type" value="Genomic_DNA"/>
</dbReference>
<proteinExistence type="inferred from homology"/>
<evidence type="ECO:0000256" key="2">
    <source>
        <dbReference type="ARBA" id="ARBA00023235"/>
    </source>
</evidence>
<dbReference type="NCBIfam" id="TIGR00035">
    <property type="entry name" value="asp_race"/>
    <property type="match status" value="1"/>
</dbReference>
<dbReference type="GO" id="GO:0047661">
    <property type="term" value="F:amino-acid racemase activity"/>
    <property type="evidence" value="ECO:0007669"/>
    <property type="project" value="InterPro"/>
</dbReference>
<accession>A0A5B8LUU0</accession>
<dbReference type="PROSITE" id="PS00924">
    <property type="entry name" value="ASP_GLU_RACEMASE_2"/>
    <property type="match status" value="1"/>
</dbReference>
<dbReference type="InterPro" id="IPR004380">
    <property type="entry name" value="Asp_race"/>
</dbReference>
<evidence type="ECO:0000313" key="4">
    <source>
        <dbReference type="Proteomes" id="UP000315364"/>
    </source>
</evidence>
<dbReference type="Gene3D" id="3.40.50.1860">
    <property type="match status" value="2"/>
</dbReference>
<dbReference type="OrthoDB" id="9803739at2"/>
<dbReference type="SUPFAM" id="SSF53681">
    <property type="entry name" value="Aspartate/glutamate racemase"/>
    <property type="match status" value="2"/>
</dbReference>
<organism evidence="3 4">
    <name type="scientific">Devosia ginsengisoli</name>
    <dbReference type="NCBI Taxonomy" id="400770"/>
    <lineage>
        <taxon>Bacteria</taxon>
        <taxon>Pseudomonadati</taxon>
        <taxon>Pseudomonadota</taxon>
        <taxon>Alphaproteobacteria</taxon>
        <taxon>Hyphomicrobiales</taxon>
        <taxon>Devosiaceae</taxon>
        <taxon>Devosia</taxon>
    </lineage>
</organism>
<dbReference type="Proteomes" id="UP000315364">
    <property type="component" value="Chromosome"/>
</dbReference>
<name>A0A5B8LUU0_9HYPH</name>
<dbReference type="AlphaFoldDB" id="A0A5B8LUU0"/>
<keyword evidence="4" id="KW-1185">Reference proteome</keyword>
<dbReference type="RefSeq" id="WP_146290296.1">
    <property type="nucleotide sequence ID" value="NZ_CP042304.1"/>
</dbReference>
<dbReference type="PANTHER" id="PTHR21198:SF7">
    <property type="entry name" value="ASPARTATE-GLUTAMATE RACEMASE FAMILY"/>
    <property type="match status" value="1"/>
</dbReference>
<sequence length="236" mass="25539">MKTIGLIGGMSWESTATYYRLINEAVRRQRGGLHSAEIAMRSLDFVNVVELQKAGRWDDAGKLLGEAGAGLARSGAACVLICTNTMHLVADPVAAMSGVPLIDIIDETAKTLRVDGRRKPLLLATRYTMEHGFYTERMARHGLEVVTPDCDDRGVVHDVIFNELCQGQVRDASRARYLAIIEAARGQGIDSVILGCTEISLLVDPDALPLPGYDSTAIHADAAVRFALSDTMERAA</sequence>
<gene>
    <name evidence="3" type="ORF">FPZ08_12295</name>
</gene>
<dbReference type="InterPro" id="IPR015942">
    <property type="entry name" value="Asp/Glu/hydantoin_racemase"/>
</dbReference>
<keyword evidence="2" id="KW-0413">Isomerase</keyword>
<dbReference type="InterPro" id="IPR033134">
    <property type="entry name" value="Asp/Glu_racemase_AS_2"/>
</dbReference>